<evidence type="ECO:0000256" key="3">
    <source>
        <dbReference type="ARBA" id="ARBA00022741"/>
    </source>
</evidence>
<comment type="catalytic activity">
    <reaction evidence="6">
        <text>acetate + ATP = acetyl phosphate + ADP</text>
        <dbReference type="Rhea" id="RHEA:11352"/>
        <dbReference type="ChEBI" id="CHEBI:22191"/>
        <dbReference type="ChEBI" id="CHEBI:30089"/>
        <dbReference type="ChEBI" id="CHEBI:30616"/>
        <dbReference type="ChEBI" id="CHEBI:456216"/>
        <dbReference type="EC" id="2.7.2.1"/>
    </reaction>
</comment>
<keyword evidence="6" id="KW-0460">Magnesium</keyword>
<dbReference type="InterPro" id="IPR043129">
    <property type="entry name" value="ATPase_NBD"/>
</dbReference>
<gene>
    <name evidence="6" type="primary">ackA</name>
    <name evidence="8" type="ORF">DB31_1144</name>
</gene>
<feature type="binding site" evidence="6">
    <location>
        <begin position="280"/>
        <end position="282"/>
    </location>
    <ligand>
        <name>ATP</name>
        <dbReference type="ChEBI" id="CHEBI:30616"/>
    </ligand>
</feature>
<dbReference type="PANTHER" id="PTHR21060:SF15">
    <property type="entry name" value="ACETATE KINASE-RELATED"/>
    <property type="match status" value="1"/>
</dbReference>
<dbReference type="PRINTS" id="PR00471">
    <property type="entry name" value="ACETATEKNASE"/>
</dbReference>
<keyword evidence="2 6" id="KW-0808">Transferase</keyword>
<dbReference type="SUPFAM" id="SSF53067">
    <property type="entry name" value="Actin-like ATPase domain"/>
    <property type="match status" value="2"/>
</dbReference>
<dbReference type="GO" id="GO:0006083">
    <property type="term" value="P:acetate metabolic process"/>
    <property type="evidence" value="ECO:0007669"/>
    <property type="project" value="TreeGrafter"/>
</dbReference>
<evidence type="ECO:0000256" key="2">
    <source>
        <dbReference type="ARBA" id="ARBA00022679"/>
    </source>
</evidence>
<dbReference type="InterPro" id="IPR008300">
    <property type="entry name" value="PTAC"/>
</dbReference>
<comment type="caution">
    <text evidence="8">The sequence shown here is derived from an EMBL/GenBank/DDBJ whole genome shotgun (WGS) entry which is preliminary data.</text>
</comment>
<keyword evidence="5 6" id="KW-0067">ATP-binding</keyword>
<name>A0A085WEG6_9BACT</name>
<keyword evidence="4 6" id="KW-0418">Kinase</keyword>
<dbReference type="PROSITE" id="PS01076">
    <property type="entry name" value="ACETATE_KINASE_2"/>
    <property type="match status" value="1"/>
</dbReference>
<dbReference type="Proteomes" id="UP000028725">
    <property type="component" value="Unassembled WGS sequence"/>
</dbReference>
<feature type="site" description="Transition state stabilizer" evidence="6">
    <location>
        <position position="239"/>
    </location>
</feature>
<comment type="subcellular location">
    <subcellularLocation>
        <location evidence="6">Cytoplasm</location>
    </subcellularLocation>
</comment>
<protein>
    <recommendedName>
        <fullName evidence="6">Acetate kinase</fullName>
        <ecNumber evidence="6">2.7.2.1</ecNumber>
    </recommendedName>
    <alternativeName>
        <fullName evidence="6">Acetokinase</fullName>
    </alternativeName>
</protein>
<comment type="function">
    <text evidence="6">Catalyzes the formation of acetyl phosphate from acetate and ATP. Can also catalyze the reverse reaction.</text>
</comment>
<dbReference type="GO" id="GO:0005524">
    <property type="term" value="F:ATP binding"/>
    <property type="evidence" value="ECO:0007669"/>
    <property type="project" value="UniProtKB-KW"/>
</dbReference>
<keyword evidence="6" id="KW-0479">Metal-binding</keyword>
<feature type="binding site" evidence="6">
    <location>
        <begin position="206"/>
        <end position="210"/>
    </location>
    <ligand>
        <name>ATP</name>
        <dbReference type="ChEBI" id="CHEBI:30616"/>
    </ligand>
</feature>
<keyword evidence="6" id="KW-0963">Cytoplasm</keyword>
<dbReference type="GO" id="GO:0008776">
    <property type="term" value="F:acetate kinase activity"/>
    <property type="evidence" value="ECO:0007669"/>
    <property type="project" value="UniProtKB-UniRule"/>
</dbReference>
<dbReference type="InterPro" id="IPR000890">
    <property type="entry name" value="Aliphatic_acid_kin_short-chain"/>
</dbReference>
<dbReference type="EC" id="2.7.2.1" evidence="6"/>
<organism evidence="8 9">
    <name type="scientific">Hyalangium minutum</name>
    <dbReference type="NCBI Taxonomy" id="394096"/>
    <lineage>
        <taxon>Bacteria</taxon>
        <taxon>Pseudomonadati</taxon>
        <taxon>Myxococcota</taxon>
        <taxon>Myxococcia</taxon>
        <taxon>Myxococcales</taxon>
        <taxon>Cystobacterineae</taxon>
        <taxon>Archangiaceae</taxon>
        <taxon>Hyalangium</taxon>
    </lineage>
</organism>
<dbReference type="GO" id="GO:0051144">
    <property type="term" value="P:1,2-propanediol catabolic process"/>
    <property type="evidence" value="ECO:0007669"/>
    <property type="project" value="UniProtKB-UniPathway"/>
</dbReference>
<evidence type="ECO:0000313" key="9">
    <source>
        <dbReference type="Proteomes" id="UP000028725"/>
    </source>
</evidence>
<evidence type="ECO:0000256" key="4">
    <source>
        <dbReference type="ARBA" id="ARBA00022777"/>
    </source>
</evidence>
<feature type="binding site" evidence="6">
    <location>
        <position position="7"/>
    </location>
    <ligand>
        <name>Mg(2+)</name>
        <dbReference type="ChEBI" id="CHEBI:18420"/>
    </ligand>
</feature>
<dbReference type="GO" id="GO:0005737">
    <property type="term" value="C:cytoplasm"/>
    <property type="evidence" value="ECO:0007669"/>
    <property type="project" value="UniProtKB-SubCell"/>
</dbReference>
<keyword evidence="9" id="KW-1185">Reference proteome</keyword>
<dbReference type="CDD" id="cd24010">
    <property type="entry name" value="ASKHA_NBD_AcK_PK"/>
    <property type="match status" value="1"/>
</dbReference>
<comment type="similarity">
    <text evidence="1 6 7">Belongs to the acetokinase family.</text>
</comment>
<dbReference type="NCBIfam" id="NF011652">
    <property type="entry name" value="PRK15070.1"/>
    <property type="match status" value="1"/>
</dbReference>
<dbReference type="STRING" id="394096.DB31_1144"/>
<evidence type="ECO:0000313" key="8">
    <source>
        <dbReference type="EMBL" id="KFE66079.1"/>
    </source>
</evidence>
<comment type="pathway">
    <text evidence="6">Metabolic intermediate biosynthesis; acetyl-CoA biosynthesis; acetyl-CoA from acetate: step 1/2.</text>
</comment>
<dbReference type="HAMAP" id="MF_00020">
    <property type="entry name" value="Acetate_kinase"/>
    <property type="match status" value="1"/>
</dbReference>
<dbReference type="InterPro" id="IPR023865">
    <property type="entry name" value="Aliphatic_acid_kinase_CS"/>
</dbReference>
<keyword evidence="3 6" id="KW-0547">Nucleotide-binding</keyword>
<dbReference type="UniPathway" id="UPA00340">
    <property type="reaction ID" value="UER00458"/>
</dbReference>
<dbReference type="PATRIC" id="fig|394096.3.peg.5485"/>
<dbReference type="Pfam" id="PF00871">
    <property type="entry name" value="Acetate_kinase"/>
    <property type="match status" value="1"/>
</dbReference>
<feature type="binding site" evidence="6">
    <location>
        <position position="89"/>
    </location>
    <ligand>
        <name>substrate</name>
    </ligand>
</feature>
<dbReference type="PROSITE" id="PS01075">
    <property type="entry name" value="ACETATE_KINASE_1"/>
    <property type="match status" value="1"/>
</dbReference>
<reference evidence="8 9" key="1">
    <citation type="submission" date="2014-04" db="EMBL/GenBank/DDBJ databases">
        <title>Genome assembly of Hyalangium minutum DSM 14724.</title>
        <authorList>
            <person name="Sharma G."/>
            <person name="Subramanian S."/>
        </authorList>
    </citation>
    <scope>NUCLEOTIDE SEQUENCE [LARGE SCALE GENOMIC DNA]</scope>
    <source>
        <strain evidence="8 9">DSM 14724</strain>
    </source>
</reference>
<dbReference type="NCBIfam" id="TIGR00016">
    <property type="entry name" value="ackA"/>
    <property type="match status" value="1"/>
</dbReference>
<comment type="subunit">
    <text evidence="6">Homodimer.</text>
</comment>
<dbReference type="GO" id="GO:0000287">
    <property type="term" value="F:magnesium ion binding"/>
    <property type="evidence" value="ECO:0007669"/>
    <property type="project" value="UniProtKB-UniRule"/>
</dbReference>
<dbReference type="RefSeq" id="WP_044192720.1">
    <property type="nucleotide sequence ID" value="NZ_JMCB01000011.1"/>
</dbReference>
<evidence type="ECO:0000256" key="7">
    <source>
        <dbReference type="RuleBase" id="RU003835"/>
    </source>
</evidence>
<comment type="cofactor">
    <cofactor evidence="6">
        <name>Mg(2+)</name>
        <dbReference type="ChEBI" id="CHEBI:18420"/>
    </cofactor>
    <cofactor evidence="6">
        <name>Mn(2+)</name>
        <dbReference type="ChEBI" id="CHEBI:29035"/>
    </cofactor>
    <text evidence="6">Mg(2+). Can also accept Mn(2+).</text>
</comment>
<proteinExistence type="inferred from homology"/>
<evidence type="ECO:0000256" key="5">
    <source>
        <dbReference type="ARBA" id="ARBA00022840"/>
    </source>
</evidence>
<accession>A0A085WEG6</accession>
<dbReference type="GO" id="GO:0016747">
    <property type="term" value="F:acyltransferase activity, transferring groups other than amino-acyl groups"/>
    <property type="evidence" value="ECO:0007669"/>
    <property type="project" value="InterPro"/>
</dbReference>
<dbReference type="Gene3D" id="3.30.420.40">
    <property type="match status" value="2"/>
</dbReference>
<feature type="site" description="Transition state stabilizer" evidence="6">
    <location>
        <position position="178"/>
    </location>
</feature>
<sequence>MKVLVINVGSTSIKYQLYQMDTEEILAGGVVERVGSPHALHKWRVGPTRSQAEIPAPTMRAGLDAVLAQLTGPGGALKDLSELRAVGHRVVHGGEKLVRPCVITPEVKEIIAKCAQFAPIHNPANLAGIEAAQAALPNATHVAVFDTAFHGELPPHSYLYAVPYELYLERGVRRYGFHGPSHQFMAASASEFLKTDQSRLKLITCHLGGGASVCAIDGGRSVDTSMGMTPLEGLVMGTRSGDVDPALSIVLGRQGLSPDAIDETLNRKSGLLGISGVSADFRDVEQAAAGGNARARLAIEVFVHRIRKYIGAYAAVLGGVDAIVFTGGIGENSVKVRSAVCDALVYMGVVLDAEKNQHADARGSGGVVDIAAPRAPTRVLVVATDEERMIAREVVRVTAGPTAARQRVTGQAIPVGVSVRHVHLSKEHCAALFGEGYELTERRAVSQPGQYVCRESVDLIGPKGEIERVAIINPLRKETQVEVSRTDAITLGVNPPLRESGKLEGTPGLTLRGPKGTVAIDHGVIMAHRHVHMHPDEARRFGVEDKSIIRVRVDGERETIFGDVIVRVNPQYALDMHVDTDEANASGLTNDSVATFDGLQ</sequence>
<dbReference type="PANTHER" id="PTHR21060">
    <property type="entry name" value="ACETATE KINASE"/>
    <property type="match status" value="1"/>
</dbReference>
<feature type="binding site" evidence="6">
    <location>
        <begin position="328"/>
        <end position="332"/>
    </location>
    <ligand>
        <name>ATP</name>
        <dbReference type="ChEBI" id="CHEBI:30616"/>
    </ligand>
</feature>
<feature type="binding site" evidence="6">
    <location>
        <position position="14"/>
    </location>
    <ligand>
        <name>ATP</name>
        <dbReference type="ChEBI" id="CHEBI:30616"/>
    </ligand>
</feature>
<feature type="binding site" evidence="6">
    <location>
        <position position="386"/>
    </location>
    <ligand>
        <name>Mg(2+)</name>
        <dbReference type="ChEBI" id="CHEBI:18420"/>
    </ligand>
</feature>
<dbReference type="UniPathway" id="UPA00621"/>
<dbReference type="GO" id="GO:0006085">
    <property type="term" value="P:acetyl-CoA biosynthetic process"/>
    <property type="evidence" value="ECO:0007669"/>
    <property type="project" value="UniProtKB-UniRule"/>
</dbReference>
<evidence type="ECO:0000256" key="1">
    <source>
        <dbReference type="ARBA" id="ARBA00008748"/>
    </source>
</evidence>
<dbReference type="EMBL" id="JMCB01000011">
    <property type="protein sequence ID" value="KFE66079.1"/>
    <property type="molecule type" value="Genomic_DNA"/>
</dbReference>
<feature type="active site" description="Proton donor/acceptor" evidence="6">
    <location>
        <position position="146"/>
    </location>
</feature>
<dbReference type="InterPro" id="IPR004372">
    <property type="entry name" value="Ac/propionate_kinase"/>
</dbReference>
<dbReference type="Pfam" id="PF06130">
    <property type="entry name" value="PTAC"/>
    <property type="match status" value="1"/>
</dbReference>
<evidence type="ECO:0000256" key="6">
    <source>
        <dbReference type="HAMAP-Rule" id="MF_00020"/>
    </source>
</evidence>
<dbReference type="AlphaFoldDB" id="A0A085WEG6"/>